<sequence>MSSQQFPRHGLPASSGGTPQISAATAAANLVSVNQPLNAQGDAESSRDAEQGSHDHLPAGGGGTLAFRDDKQETIVVRPYPQVQAHGQPQATPQSVPIQSGTPVTVAAPSVHLPQGQPAVLTDGQMKAVLKSPMPSRLIAPAPASNQGHISIPSKVPGHITVTIETSTTTPSIPVATISGQQGHSSNLHHLMPANIQIIRGGTPALQIGTPAVPPQTFTSHLPRGAAAAAVMSSSKTVLRPATGASTGPGQPTVQHIIHQTIQSRPAVTSSTAVLPTVVAPISATRTQSPVISPTVTHSPEVAHGRPGLTIHPPPAAVSIQRSQTARDTATADHTAISPCNRGSETTAHTHHDTGTVPHTQMTSNTIVTMTMASHSSHATAVTTSAIPVAKVVPQPIAHSSSRVQPDYPGERTNLIPIPGHRSSPNPVTMETRSDNRPSVPVQFQYFLPAYSSSYPLTHTYTPISSTVSTIRQYPVTPQAPSSALPTQAGVGVATTVHLKPHAADGSGSDRSSICTDQHPRDPAGTNRCPGHSACTYWSAGTSHICTNYHTRNSADAISHSAATTSSVRSQTWCRFGRWLCCKPHHQHIQRHPAL</sequence>
<feature type="compositionally biased region" description="Basic and acidic residues" evidence="1">
    <location>
        <begin position="44"/>
        <end position="57"/>
    </location>
</feature>
<organism evidence="2 3">
    <name type="scientific">Takifugu bimaculatus</name>
    <dbReference type="NCBI Taxonomy" id="433685"/>
    <lineage>
        <taxon>Eukaryota</taxon>
        <taxon>Metazoa</taxon>
        <taxon>Chordata</taxon>
        <taxon>Craniata</taxon>
        <taxon>Vertebrata</taxon>
        <taxon>Euteleostomi</taxon>
        <taxon>Actinopterygii</taxon>
        <taxon>Neopterygii</taxon>
        <taxon>Teleostei</taxon>
        <taxon>Neoteleostei</taxon>
        <taxon>Acanthomorphata</taxon>
        <taxon>Eupercaria</taxon>
        <taxon>Tetraodontiformes</taxon>
        <taxon>Tetradontoidea</taxon>
        <taxon>Tetraodontidae</taxon>
        <taxon>Takifugu</taxon>
    </lineage>
</organism>
<dbReference type="InterPro" id="IPR024137">
    <property type="entry name" value="His_deAcase_cplx_SAP130"/>
</dbReference>
<dbReference type="Proteomes" id="UP000516260">
    <property type="component" value="Chromosome 6"/>
</dbReference>
<feature type="compositionally biased region" description="Polar residues" evidence="1">
    <location>
        <begin position="85"/>
        <end position="102"/>
    </location>
</feature>
<proteinExistence type="predicted"/>
<name>A0A4Z2B6R2_9TELE</name>
<feature type="region of interest" description="Disordered" evidence="1">
    <location>
        <begin position="336"/>
        <end position="360"/>
    </location>
</feature>
<evidence type="ECO:0008006" key="4">
    <source>
        <dbReference type="Google" id="ProtNLM"/>
    </source>
</evidence>
<dbReference type="PANTHER" id="PTHR13497:SF3">
    <property type="entry name" value="HISTONE DEACETYLASE COMPLEX SUBUNIT SAP130"/>
    <property type="match status" value="1"/>
</dbReference>
<feature type="region of interest" description="Disordered" evidence="1">
    <location>
        <begin position="398"/>
        <end position="436"/>
    </location>
</feature>
<dbReference type="AlphaFoldDB" id="A0A4Z2B6R2"/>
<feature type="region of interest" description="Disordered" evidence="1">
    <location>
        <begin position="1"/>
        <end position="66"/>
    </location>
</feature>
<dbReference type="EMBL" id="SWLE01000019">
    <property type="protein sequence ID" value="TNM87725.1"/>
    <property type="molecule type" value="Genomic_DNA"/>
</dbReference>
<comment type="caution">
    <text evidence="2">The sequence shown here is derived from an EMBL/GenBank/DDBJ whole genome shotgun (WGS) entry which is preliminary data.</text>
</comment>
<evidence type="ECO:0000313" key="2">
    <source>
        <dbReference type="EMBL" id="TNM87725.1"/>
    </source>
</evidence>
<reference evidence="2 3" key="1">
    <citation type="submission" date="2019-04" db="EMBL/GenBank/DDBJ databases">
        <title>The sequence and de novo assembly of Takifugu bimaculatus genome using PacBio and Hi-C technologies.</title>
        <authorList>
            <person name="Xu P."/>
            <person name="Liu B."/>
            <person name="Zhou Z."/>
        </authorList>
    </citation>
    <scope>NUCLEOTIDE SEQUENCE [LARGE SCALE GENOMIC DNA]</scope>
    <source>
        <strain evidence="2">TB-2018</strain>
        <tissue evidence="2">Muscle</tissue>
    </source>
</reference>
<dbReference type="GO" id="GO:0000122">
    <property type="term" value="P:negative regulation of transcription by RNA polymerase II"/>
    <property type="evidence" value="ECO:0007669"/>
    <property type="project" value="TreeGrafter"/>
</dbReference>
<accession>A0A4Z2B6R2</accession>
<keyword evidence="3" id="KW-1185">Reference proteome</keyword>
<evidence type="ECO:0000256" key="1">
    <source>
        <dbReference type="SAM" id="MobiDB-lite"/>
    </source>
</evidence>
<protein>
    <recommendedName>
        <fullName evidence="4">Histone deacetylase complex subunit SAP130 C-terminal domain-containing protein</fullName>
    </recommendedName>
</protein>
<evidence type="ECO:0000313" key="3">
    <source>
        <dbReference type="Proteomes" id="UP000516260"/>
    </source>
</evidence>
<feature type="region of interest" description="Disordered" evidence="1">
    <location>
        <begin position="501"/>
        <end position="527"/>
    </location>
</feature>
<dbReference type="GO" id="GO:0070822">
    <property type="term" value="C:Sin3-type complex"/>
    <property type="evidence" value="ECO:0007669"/>
    <property type="project" value="TreeGrafter"/>
</dbReference>
<feature type="region of interest" description="Disordered" evidence="1">
    <location>
        <begin position="83"/>
        <end position="102"/>
    </location>
</feature>
<gene>
    <name evidence="2" type="ORF">fugu_005946</name>
</gene>
<dbReference type="PANTHER" id="PTHR13497">
    <property type="entry name" value="HISTONE DEACETYLASE COMPLEX SUBUNIT SAP130"/>
    <property type="match status" value="1"/>
</dbReference>